<feature type="region of interest" description="Disordered" evidence="1">
    <location>
        <begin position="81"/>
        <end position="106"/>
    </location>
</feature>
<sequence length="130" mass="13934">MNTRVWMDSWQMECCGEPFALGAEVSWAVVAPDREWLTKVLGAETAATVDAVEEHHGGSPQQSAPVRGTVTGISAVHCRFAPLPGEPDRTRHPVPGSGTLTPLSSARRWTSGRDGLDFVGFLVDLAAPPR</sequence>
<organism evidence="2 3">
    <name type="scientific">Streptomyces bugieae</name>
    <dbReference type="NCBI Taxonomy" id="3098223"/>
    <lineage>
        <taxon>Bacteria</taxon>
        <taxon>Bacillati</taxon>
        <taxon>Actinomycetota</taxon>
        <taxon>Actinomycetes</taxon>
        <taxon>Kitasatosporales</taxon>
        <taxon>Streptomycetaceae</taxon>
        <taxon>Streptomyces</taxon>
    </lineage>
</organism>
<accession>A0ABU7NKN1</accession>
<dbReference type="InterPro" id="IPR046485">
    <property type="entry name" value="DUF6578"/>
</dbReference>
<name>A0ABU7NKN1_9ACTN</name>
<proteinExistence type="predicted"/>
<evidence type="ECO:0000256" key="1">
    <source>
        <dbReference type="SAM" id="MobiDB-lite"/>
    </source>
</evidence>
<keyword evidence="3" id="KW-1185">Reference proteome</keyword>
<dbReference type="Proteomes" id="UP001307760">
    <property type="component" value="Unassembled WGS sequence"/>
</dbReference>
<comment type="caution">
    <text evidence="2">The sequence shown here is derived from an EMBL/GenBank/DDBJ whole genome shotgun (WGS) entry which is preliminary data.</text>
</comment>
<gene>
    <name evidence="2" type="ORF">V2J85_08725</name>
</gene>
<dbReference type="EMBL" id="JAZBJP010000002">
    <property type="protein sequence ID" value="MEE4419435.1"/>
    <property type="molecule type" value="Genomic_DNA"/>
</dbReference>
<evidence type="ECO:0000313" key="3">
    <source>
        <dbReference type="Proteomes" id="UP001307760"/>
    </source>
</evidence>
<dbReference type="RefSeq" id="WP_330821122.1">
    <property type="nucleotide sequence ID" value="NZ_JAZBJP010000002.1"/>
</dbReference>
<protein>
    <submittedName>
        <fullName evidence="2">DUF6578 domain-containing protein</fullName>
    </submittedName>
</protein>
<reference evidence="2 3" key="1">
    <citation type="submission" date="2023-12" db="EMBL/GenBank/DDBJ databases">
        <title>30 novel species of actinomycetes from the DSMZ collection.</title>
        <authorList>
            <person name="Nouioui I."/>
        </authorList>
    </citation>
    <scope>NUCLEOTIDE SEQUENCE [LARGE SCALE GENOMIC DNA]</scope>
    <source>
        <strain evidence="2 3">DSM 41528</strain>
    </source>
</reference>
<dbReference type="Pfam" id="PF20218">
    <property type="entry name" value="DUF6578"/>
    <property type="match status" value="1"/>
</dbReference>
<evidence type="ECO:0000313" key="2">
    <source>
        <dbReference type="EMBL" id="MEE4419435.1"/>
    </source>
</evidence>